<evidence type="ECO:0000313" key="7">
    <source>
        <dbReference type="EMBL" id="HEG90851.1"/>
    </source>
</evidence>
<evidence type="ECO:0000256" key="5">
    <source>
        <dbReference type="HAMAP-Rule" id="MF_00514"/>
    </source>
</evidence>
<sequence>MAKVKMKTRRAAAKRFKITGTGKILRMRGARGHNRTKKSGRTIRAFDKMVEVHPSDRHRFKRLLPYGLS</sequence>
<protein>
    <recommendedName>
        <fullName evidence="4 5">Large ribosomal subunit protein bL35</fullName>
    </recommendedName>
</protein>
<keyword evidence="3 5" id="KW-0687">Ribonucleoprotein</keyword>
<dbReference type="FunFam" id="4.10.410.60:FF:000001">
    <property type="entry name" value="50S ribosomal protein L35"/>
    <property type="match status" value="1"/>
</dbReference>
<dbReference type="InterPro" id="IPR037229">
    <property type="entry name" value="Ribosomal_bL35_sf"/>
</dbReference>
<dbReference type="NCBIfam" id="TIGR00001">
    <property type="entry name" value="rpmI_bact"/>
    <property type="match status" value="1"/>
</dbReference>
<evidence type="ECO:0000256" key="4">
    <source>
        <dbReference type="ARBA" id="ARBA00071664"/>
    </source>
</evidence>
<comment type="similarity">
    <text evidence="1 5 6">Belongs to the bacterial ribosomal protein bL35 family.</text>
</comment>
<dbReference type="Gene3D" id="4.10.410.60">
    <property type="match status" value="1"/>
</dbReference>
<dbReference type="SUPFAM" id="SSF143034">
    <property type="entry name" value="L35p-like"/>
    <property type="match status" value="1"/>
</dbReference>
<dbReference type="GO" id="GO:0006412">
    <property type="term" value="P:translation"/>
    <property type="evidence" value="ECO:0007669"/>
    <property type="project" value="UniProtKB-UniRule"/>
</dbReference>
<dbReference type="InterPro" id="IPR018265">
    <property type="entry name" value="Ribosomal_bL35_CS"/>
</dbReference>
<name>A0A831X190_9BACT</name>
<evidence type="ECO:0000256" key="6">
    <source>
        <dbReference type="RuleBase" id="RU000568"/>
    </source>
</evidence>
<comment type="caution">
    <text evidence="7">The sequence shown here is derived from an EMBL/GenBank/DDBJ whole genome shotgun (WGS) entry which is preliminary data.</text>
</comment>
<accession>A0A831X190</accession>
<evidence type="ECO:0000256" key="3">
    <source>
        <dbReference type="ARBA" id="ARBA00023274"/>
    </source>
</evidence>
<dbReference type="InterPro" id="IPR001706">
    <property type="entry name" value="Ribosomal_bL35"/>
</dbReference>
<evidence type="ECO:0000256" key="1">
    <source>
        <dbReference type="ARBA" id="ARBA00006598"/>
    </source>
</evidence>
<reference evidence="7" key="1">
    <citation type="journal article" date="2020" name="mSystems">
        <title>Genome- and Community-Level Interaction Insights into Carbon Utilization and Element Cycling Functions of Hydrothermarchaeota in Hydrothermal Sediment.</title>
        <authorList>
            <person name="Zhou Z."/>
            <person name="Liu Y."/>
            <person name="Xu W."/>
            <person name="Pan J."/>
            <person name="Luo Z.H."/>
            <person name="Li M."/>
        </authorList>
    </citation>
    <scope>NUCLEOTIDE SEQUENCE [LARGE SCALE GENOMIC DNA]</scope>
    <source>
        <strain evidence="7">SpSt-210</strain>
    </source>
</reference>
<dbReference type="Pfam" id="PF01632">
    <property type="entry name" value="Ribosomal_L35p"/>
    <property type="match status" value="1"/>
</dbReference>
<dbReference type="PRINTS" id="PR00064">
    <property type="entry name" value="RIBOSOMALL35"/>
</dbReference>
<dbReference type="PANTHER" id="PTHR33343">
    <property type="entry name" value="54S RIBOSOMAL PROTEIN BL35M"/>
    <property type="match status" value="1"/>
</dbReference>
<dbReference type="InterPro" id="IPR021137">
    <property type="entry name" value="Ribosomal_bL35-like"/>
</dbReference>
<organism evidence="7">
    <name type="scientific">Thermorudis peleae</name>
    <dbReference type="NCBI Taxonomy" id="1382356"/>
    <lineage>
        <taxon>Bacteria</taxon>
        <taxon>Pseudomonadati</taxon>
        <taxon>Thermomicrobiota</taxon>
        <taxon>Thermomicrobia</taxon>
        <taxon>Thermomicrobia incertae sedis</taxon>
        <taxon>Thermorudis</taxon>
    </lineage>
</organism>
<proteinExistence type="inferred from homology"/>
<keyword evidence="2 5" id="KW-0689">Ribosomal protein</keyword>
<dbReference type="GO" id="GO:0022625">
    <property type="term" value="C:cytosolic large ribosomal subunit"/>
    <property type="evidence" value="ECO:0007669"/>
    <property type="project" value="TreeGrafter"/>
</dbReference>
<dbReference type="EMBL" id="DSIY01000129">
    <property type="protein sequence ID" value="HEG90851.1"/>
    <property type="molecule type" value="Genomic_DNA"/>
</dbReference>
<dbReference type="PANTHER" id="PTHR33343:SF1">
    <property type="entry name" value="LARGE RIBOSOMAL SUBUNIT PROTEIN BL35M"/>
    <property type="match status" value="1"/>
</dbReference>
<gene>
    <name evidence="5 7" type="primary">rpmI</name>
    <name evidence="7" type="ORF">ENP34_05355</name>
</gene>
<dbReference type="PROSITE" id="PS00936">
    <property type="entry name" value="RIBOSOMAL_L35"/>
    <property type="match status" value="1"/>
</dbReference>
<evidence type="ECO:0000256" key="2">
    <source>
        <dbReference type="ARBA" id="ARBA00022980"/>
    </source>
</evidence>
<dbReference type="GO" id="GO:0003735">
    <property type="term" value="F:structural constituent of ribosome"/>
    <property type="evidence" value="ECO:0007669"/>
    <property type="project" value="InterPro"/>
</dbReference>
<dbReference type="HAMAP" id="MF_00514">
    <property type="entry name" value="Ribosomal_bL35"/>
    <property type="match status" value="1"/>
</dbReference>
<dbReference type="AlphaFoldDB" id="A0A831X190"/>